<accession>A0A0J1CYG5</accession>
<evidence type="ECO:0000313" key="2">
    <source>
        <dbReference type="Proteomes" id="UP000035963"/>
    </source>
</evidence>
<keyword evidence="2" id="KW-1185">Reference proteome</keyword>
<protein>
    <submittedName>
        <fullName evidence="1">Triphosphoribosyl-dephospho-CoA synthase</fullName>
    </submittedName>
</protein>
<name>A0A0J1CYG5_9BURK</name>
<dbReference type="EMBL" id="AEJF01000089">
    <property type="protein sequence ID" value="KLU25575.1"/>
    <property type="molecule type" value="Genomic_DNA"/>
</dbReference>
<dbReference type="Proteomes" id="UP000035963">
    <property type="component" value="Unassembled WGS sequence"/>
</dbReference>
<proteinExistence type="predicted"/>
<comment type="caution">
    <text evidence="1">The sequence shown here is derived from an EMBL/GenBank/DDBJ whole genome shotgun (WGS) entry which is preliminary data.</text>
</comment>
<dbReference type="GO" id="GO:0046917">
    <property type="term" value="F:triphosphoribosyl-dephospho-CoA synthase activity"/>
    <property type="evidence" value="ECO:0007669"/>
    <property type="project" value="InterPro"/>
</dbReference>
<dbReference type="PANTHER" id="PTHR42280">
    <property type="entry name" value="CITG FAMILY PROTEIN"/>
    <property type="match status" value="1"/>
</dbReference>
<dbReference type="PANTHER" id="PTHR42280:SF1">
    <property type="entry name" value="CITG FAMILY PROTEIN"/>
    <property type="match status" value="1"/>
</dbReference>
<dbReference type="RefSeq" id="WP_047847252.1">
    <property type="nucleotide sequence ID" value="NZ_AEJF01000089.1"/>
</dbReference>
<dbReference type="OrthoDB" id="8525901at2"/>
<gene>
    <name evidence="1" type="ORF">EOS_13965</name>
</gene>
<sequence length="295" mass="30998">MDSHNPPSPARARAAFLRACRLDVETMKPGNVSVDSAGHGMTAGQFIASADAAASALFTRGATVGTRILDAVSRTRDVAGCNTNLGIVLLVAPLAAALDLLADSPADEMAWRTATERVLATLDLNDARAAYRAIALANPGGLGDAPEQSVHELPTADLRTAMSLAADRDSIARQYANGFRDLFETGLDTARRVQRSGQSQPATVVTLDVFLAFLSGCPDSHIVRKHGLPVAQSVTREARSRYEAMHRALARDTLADELLTLGAWDAELKAQGINPGTSADLTVATLFVAGVVDGI</sequence>
<organism evidence="1 2">
    <name type="scientific">Caballeronia mineralivorans PML1(12)</name>
    <dbReference type="NCBI Taxonomy" id="908627"/>
    <lineage>
        <taxon>Bacteria</taxon>
        <taxon>Pseudomonadati</taxon>
        <taxon>Pseudomonadota</taxon>
        <taxon>Betaproteobacteria</taxon>
        <taxon>Burkholderiales</taxon>
        <taxon>Burkholderiaceae</taxon>
        <taxon>Caballeronia</taxon>
    </lineage>
</organism>
<dbReference type="Gene3D" id="1.10.4200.10">
    <property type="entry name" value="Triphosphoribosyl-dephospho-CoA protein"/>
    <property type="match status" value="1"/>
</dbReference>
<reference evidence="1 2" key="1">
    <citation type="journal article" date="2015" name="Genome Announc.">
        <title>Draft Genome Sequence of Burkholderia sp. Strain PML1(12), an Ectomycorrhizosphere-Inhabiting Bacterium with Effective Mineral-Weathering Ability.</title>
        <authorList>
            <person name="Uroz S."/>
            <person name="Oger P."/>
        </authorList>
    </citation>
    <scope>NUCLEOTIDE SEQUENCE [LARGE SCALE GENOMIC DNA]</scope>
    <source>
        <strain evidence="2">PML1(12)</strain>
    </source>
</reference>
<dbReference type="PATRIC" id="fig|908627.4.peg.3113"/>
<dbReference type="GO" id="GO:0005524">
    <property type="term" value="F:ATP binding"/>
    <property type="evidence" value="ECO:0007669"/>
    <property type="project" value="InterPro"/>
</dbReference>
<dbReference type="AlphaFoldDB" id="A0A0J1CYG5"/>
<dbReference type="Pfam" id="PF01874">
    <property type="entry name" value="CitG"/>
    <property type="match status" value="1"/>
</dbReference>
<dbReference type="InterPro" id="IPR002736">
    <property type="entry name" value="CitG"/>
</dbReference>
<evidence type="ECO:0000313" key="1">
    <source>
        <dbReference type="EMBL" id="KLU25575.1"/>
    </source>
</evidence>